<feature type="domain" description="Fe-containing alcohol dehydrogenase-like C-terminal" evidence="4">
    <location>
        <begin position="196"/>
        <end position="392"/>
    </location>
</feature>
<dbReference type="PANTHER" id="PTHR11496:SF104">
    <property type="entry name" value="3-DEOXY-ALPHA-D-MANNO-OCTULOSONATE 8-OXIDASE"/>
    <property type="match status" value="1"/>
</dbReference>
<dbReference type="AlphaFoldDB" id="A0A1M4TQQ3"/>
<dbReference type="PANTHER" id="PTHR11496">
    <property type="entry name" value="ALCOHOL DEHYDROGENASE"/>
    <property type="match status" value="1"/>
</dbReference>
<dbReference type="GO" id="GO:0004022">
    <property type="term" value="F:alcohol dehydrogenase (NAD+) activity"/>
    <property type="evidence" value="ECO:0007669"/>
    <property type="project" value="TreeGrafter"/>
</dbReference>
<protein>
    <submittedName>
        <fullName evidence="5">Alcohol dehydrogenase</fullName>
    </submittedName>
</protein>
<dbReference type="Gene3D" id="3.40.50.1970">
    <property type="match status" value="1"/>
</dbReference>
<evidence type="ECO:0000313" key="5">
    <source>
        <dbReference type="EMBL" id="SHE46597.1"/>
    </source>
</evidence>
<sequence length="393" mass="42661">MKTNLSYDQYIPTRILFGAGQLNSLHAQPMPGKRALIVISNGKSTRSNGYLARTEEQLHRAGVETEVFDGIMPNPTVANSEAGANTARAYNADFLVALGGGSVMDCSKAIALLAANEGDLWDYVPIGSGKGQPIKNRPLPIIAITTTAGTGSETDGCGVITKEDTNEKAFIMHSSLFPVLAIVDPELMLSVPPQFTAFQGFDALFHSVEGFIAASANLASDMNAREAIRNIAEYLPRAVKDGSDLEARTRVAFANTLSGAVMTLTLLTSEHGLEHALSAYHPNLPHGAGLIMISKAYFSYFVRNHGCDDRFIELARLLGMTEATKPEDFITALVRLQEACGVADLKMSDYGITPDEFETFMRNTREVMGIMFTGDRVQMTDEDIVRIFAESYK</sequence>
<reference evidence="5 6" key="1">
    <citation type="submission" date="2016-11" db="EMBL/GenBank/DDBJ databases">
        <authorList>
            <person name="Jaros S."/>
            <person name="Januszkiewicz K."/>
            <person name="Wedrychowicz H."/>
        </authorList>
    </citation>
    <scope>NUCLEOTIDE SEQUENCE [LARGE SCALE GENOMIC DNA]</scope>
    <source>
        <strain evidence="5 6">DSM 26883</strain>
    </source>
</reference>
<organism evidence="5 6">
    <name type="scientific">Bacteroides faecichinchillae</name>
    <dbReference type="NCBI Taxonomy" id="871325"/>
    <lineage>
        <taxon>Bacteria</taxon>
        <taxon>Pseudomonadati</taxon>
        <taxon>Bacteroidota</taxon>
        <taxon>Bacteroidia</taxon>
        <taxon>Bacteroidales</taxon>
        <taxon>Bacteroidaceae</taxon>
        <taxon>Bacteroides</taxon>
    </lineage>
</organism>
<comment type="similarity">
    <text evidence="1">Belongs to the iron-containing alcohol dehydrogenase family.</text>
</comment>
<dbReference type="InterPro" id="IPR056798">
    <property type="entry name" value="ADH_Fe_C"/>
</dbReference>
<dbReference type="Gene3D" id="1.20.1090.10">
    <property type="entry name" value="Dehydroquinate synthase-like - alpha domain"/>
    <property type="match status" value="1"/>
</dbReference>
<gene>
    <name evidence="5" type="ORF">SAMN05444349_102205</name>
</gene>
<evidence type="ECO:0000256" key="1">
    <source>
        <dbReference type="ARBA" id="ARBA00007358"/>
    </source>
</evidence>
<dbReference type="Pfam" id="PF25137">
    <property type="entry name" value="ADH_Fe_C"/>
    <property type="match status" value="1"/>
</dbReference>
<dbReference type="EMBL" id="FQVD01000002">
    <property type="protein sequence ID" value="SHE46597.1"/>
    <property type="molecule type" value="Genomic_DNA"/>
</dbReference>
<keyword evidence="2" id="KW-0560">Oxidoreductase</keyword>
<dbReference type="OrthoDB" id="9801156at2"/>
<dbReference type="SUPFAM" id="SSF56796">
    <property type="entry name" value="Dehydroquinate synthase-like"/>
    <property type="match status" value="1"/>
</dbReference>
<dbReference type="STRING" id="871325.SAMN05444349_102205"/>
<evidence type="ECO:0000259" key="3">
    <source>
        <dbReference type="Pfam" id="PF00465"/>
    </source>
</evidence>
<evidence type="ECO:0000256" key="2">
    <source>
        <dbReference type="ARBA" id="ARBA00023002"/>
    </source>
</evidence>
<dbReference type="Proteomes" id="UP000184436">
    <property type="component" value="Unassembled WGS sequence"/>
</dbReference>
<feature type="domain" description="Alcohol dehydrogenase iron-type/glycerol dehydrogenase GldA" evidence="3">
    <location>
        <begin position="12"/>
        <end position="185"/>
    </location>
</feature>
<dbReference type="InterPro" id="IPR039697">
    <property type="entry name" value="Alcohol_dehydrogenase_Fe"/>
</dbReference>
<evidence type="ECO:0000259" key="4">
    <source>
        <dbReference type="Pfam" id="PF25137"/>
    </source>
</evidence>
<proteinExistence type="inferred from homology"/>
<name>A0A1M4TQQ3_9BACE</name>
<accession>A0A1M4TQQ3</accession>
<dbReference type="CDD" id="cd08185">
    <property type="entry name" value="Fe-ADH-like"/>
    <property type="match status" value="1"/>
</dbReference>
<keyword evidence="6" id="KW-1185">Reference proteome</keyword>
<dbReference type="InterPro" id="IPR001670">
    <property type="entry name" value="ADH_Fe/GldA"/>
</dbReference>
<dbReference type="RefSeq" id="WP_025073656.1">
    <property type="nucleotide sequence ID" value="NZ_FQVD01000002.1"/>
</dbReference>
<dbReference type="GO" id="GO:0046872">
    <property type="term" value="F:metal ion binding"/>
    <property type="evidence" value="ECO:0007669"/>
    <property type="project" value="InterPro"/>
</dbReference>
<dbReference type="Pfam" id="PF00465">
    <property type="entry name" value="Fe-ADH"/>
    <property type="match status" value="1"/>
</dbReference>
<evidence type="ECO:0000313" key="6">
    <source>
        <dbReference type="Proteomes" id="UP000184436"/>
    </source>
</evidence>
<dbReference type="FunFam" id="3.40.50.1970:FF:000003">
    <property type="entry name" value="Alcohol dehydrogenase, iron-containing"/>
    <property type="match status" value="1"/>
</dbReference>